<evidence type="ECO:0000313" key="1">
    <source>
        <dbReference type="EMBL" id="SOH04274.1"/>
    </source>
</evidence>
<dbReference type="RefSeq" id="WP_099324996.1">
    <property type="nucleotide sequence ID" value="NZ_LT934425.1"/>
</dbReference>
<organism evidence="1 2">
    <name type="scientific">Kuenenia stuttgartiensis</name>
    <dbReference type="NCBI Taxonomy" id="174633"/>
    <lineage>
        <taxon>Bacteria</taxon>
        <taxon>Pseudomonadati</taxon>
        <taxon>Planctomycetota</taxon>
        <taxon>Candidatus Brocadiia</taxon>
        <taxon>Candidatus Brocadiales</taxon>
        <taxon>Candidatus Brocadiaceae</taxon>
        <taxon>Candidatus Kuenenia</taxon>
    </lineage>
</organism>
<reference evidence="2" key="1">
    <citation type="submission" date="2017-10" db="EMBL/GenBank/DDBJ databases">
        <authorList>
            <person name="Frank J."/>
        </authorList>
    </citation>
    <scope>NUCLEOTIDE SEQUENCE [LARGE SCALE GENOMIC DNA]</scope>
</reference>
<dbReference type="PIRSF" id="PIRSF024492">
    <property type="entry name" value="UCP024492"/>
    <property type="match status" value="1"/>
</dbReference>
<dbReference type="PANTHER" id="PTHR39337">
    <property type="entry name" value="BLR5642 PROTEIN"/>
    <property type="match status" value="1"/>
</dbReference>
<dbReference type="Proteomes" id="UP000221734">
    <property type="component" value="Chromosome Kuenenia_stuttgartiensis_MBR1"/>
</dbReference>
<dbReference type="InterPro" id="IPR014519">
    <property type="entry name" value="UCP024492"/>
</dbReference>
<dbReference type="EMBL" id="LT934425">
    <property type="protein sequence ID" value="SOH04274.1"/>
    <property type="molecule type" value="Genomic_DNA"/>
</dbReference>
<name>A0A2C9CET3_KUEST</name>
<protein>
    <recommendedName>
        <fullName evidence="3">DNA repair protein</fullName>
    </recommendedName>
</protein>
<keyword evidence="2" id="KW-1185">Reference proteome</keyword>
<evidence type="ECO:0000313" key="2">
    <source>
        <dbReference type="Proteomes" id="UP000221734"/>
    </source>
</evidence>
<dbReference type="AlphaFoldDB" id="A0A2C9CET3"/>
<evidence type="ECO:0008006" key="3">
    <source>
        <dbReference type="Google" id="ProtNLM"/>
    </source>
</evidence>
<proteinExistence type="predicted"/>
<dbReference type="Pfam" id="PF04343">
    <property type="entry name" value="DUF488"/>
    <property type="match status" value="1"/>
</dbReference>
<accession>A0A2C9CET3</accession>
<dbReference type="InterPro" id="IPR007438">
    <property type="entry name" value="DUF488"/>
</dbReference>
<dbReference type="KEGG" id="kst:KSMBR1_1775"/>
<dbReference type="OrthoDB" id="9789109at2"/>
<dbReference type="PANTHER" id="PTHR39337:SF1">
    <property type="entry name" value="BLR5642 PROTEIN"/>
    <property type="match status" value="1"/>
</dbReference>
<sequence>MKKPVIFTIGHSTRQIDEFIKLLQIYSVKVVVDVRTIPKSRHNPQFNEEDLKQSLRKVHIRYKHLKKLGGLRHTTKDSLNLGWRNASFRGFADYMATPEFSEGLESLIKIASLRETTIMCAEAVPWRCHRSLIADALTKRGWTVKDIMSRTSATKHRLTPFLKVKKGQLIYPGPKT</sequence>
<gene>
    <name evidence="1" type="ORF">KSMBR1_1775</name>
</gene>